<proteinExistence type="predicted"/>
<dbReference type="InterPro" id="IPR036179">
    <property type="entry name" value="Ig-like_dom_sf"/>
</dbReference>
<dbReference type="GO" id="GO:0016020">
    <property type="term" value="C:membrane"/>
    <property type="evidence" value="ECO:0007669"/>
    <property type="project" value="UniProtKB-SubCell"/>
</dbReference>
<reference evidence="7" key="2">
    <citation type="submission" date="2025-09" db="UniProtKB">
        <authorList>
            <consortium name="Ensembl"/>
        </authorList>
    </citation>
    <scope>IDENTIFICATION</scope>
</reference>
<dbReference type="InterPro" id="IPR015631">
    <property type="entry name" value="CD2/SLAM_rcpt"/>
</dbReference>
<evidence type="ECO:0000256" key="5">
    <source>
        <dbReference type="SAM" id="MobiDB-lite"/>
    </source>
</evidence>
<dbReference type="AlphaFoldDB" id="A0A3Q2Q1Q5"/>
<reference evidence="7" key="1">
    <citation type="submission" date="2025-08" db="UniProtKB">
        <authorList>
            <consortium name="Ensembl"/>
        </authorList>
    </citation>
    <scope>IDENTIFICATION</scope>
</reference>
<dbReference type="InterPro" id="IPR007110">
    <property type="entry name" value="Ig-like_dom"/>
</dbReference>
<evidence type="ECO:0000256" key="4">
    <source>
        <dbReference type="ARBA" id="ARBA00023180"/>
    </source>
</evidence>
<evidence type="ECO:0000256" key="3">
    <source>
        <dbReference type="ARBA" id="ARBA00023136"/>
    </source>
</evidence>
<dbReference type="STRING" id="8078.ENSFHEP00000019769"/>
<dbReference type="InterPro" id="IPR013106">
    <property type="entry name" value="Ig_V-set"/>
</dbReference>
<feature type="compositionally biased region" description="Polar residues" evidence="5">
    <location>
        <begin position="160"/>
        <end position="176"/>
    </location>
</feature>
<evidence type="ECO:0000256" key="2">
    <source>
        <dbReference type="ARBA" id="ARBA00022729"/>
    </source>
</evidence>
<dbReference type="SMART" id="SM00409">
    <property type="entry name" value="IG"/>
    <property type="match status" value="1"/>
</dbReference>
<evidence type="ECO:0000259" key="6">
    <source>
        <dbReference type="PROSITE" id="PS50835"/>
    </source>
</evidence>
<dbReference type="SUPFAM" id="SSF48726">
    <property type="entry name" value="Immunoglobulin"/>
    <property type="match status" value="1"/>
</dbReference>
<feature type="region of interest" description="Disordered" evidence="5">
    <location>
        <begin position="160"/>
        <end position="184"/>
    </location>
</feature>
<protein>
    <recommendedName>
        <fullName evidence="6">Ig-like domain-containing protein</fullName>
    </recommendedName>
</protein>
<dbReference type="InterPro" id="IPR013783">
    <property type="entry name" value="Ig-like_fold"/>
</dbReference>
<name>A0A3Q2Q1Q5_FUNHE</name>
<accession>A0A3Q2Q1Q5</accession>
<dbReference type="InterPro" id="IPR003599">
    <property type="entry name" value="Ig_sub"/>
</dbReference>
<dbReference type="PROSITE" id="PS50835">
    <property type="entry name" value="IG_LIKE"/>
    <property type="match status" value="1"/>
</dbReference>
<evidence type="ECO:0000313" key="8">
    <source>
        <dbReference type="Proteomes" id="UP000265000"/>
    </source>
</evidence>
<evidence type="ECO:0000256" key="1">
    <source>
        <dbReference type="ARBA" id="ARBA00004370"/>
    </source>
</evidence>
<dbReference type="PANTHER" id="PTHR12080">
    <property type="entry name" value="SIGNALING LYMPHOCYTIC ACTIVATION MOLECULE"/>
    <property type="match status" value="1"/>
</dbReference>
<dbReference type="PANTHER" id="PTHR12080:SF134">
    <property type="entry name" value="CD48 ANTIGEN"/>
    <property type="match status" value="1"/>
</dbReference>
<keyword evidence="2" id="KW-0732">Signal</keyword>
<dbReference type="Ensembl" id="ENSFHET00000029111.1">
    <property type="protein sequence ID" value="ENSFHEP00000019769.1"/>
    <property type="gene ID" value="ENSFHEG00000021690.1"/>
</dbReference>
<keyword evidence="4" id="KW-0325">Glycoprotein</keyword>
<keyword evidence="8" id="KW-1185">Reference proteome</keyword>
<dbReference type="GeneTree" id="ENSGT00610000086518"/>
<organism evidence="7 8">
    <name type="scientific">Fundulus heteroclitus</name>
    <name type="common">Killifish</name>
    <name type="synonym">Mummichog</name>
    <dbReference type="NCBI Taxonomy" id="8078"/>
    <lineage>
        <taxon>Eukaryota</taxon>
        <taxon>Metazoa</taxon>
        <taxon>Chordata</taxon>
        <taxon>Craniata</taxon>
        <taxon>Vertebrata</taxon>
        <taxon>Euteleostomi</taxon>
        <taxon>Actinopterygii</taxon>
        <taxon>Neopterygii</taxon>
        <taxon>Teleostei</taxon>
        <taxon>Neoteleostei</taxon>
        <taxon>Acanthomorphata</taxon>
        <taxon>Ovalentaria</taxon>
        <taxon>Atherinomorphae</taxon>
        <taxon>Cyprinodontiformes</taxon>
        <taxon>Fundulidae</taxon>
        <taxon>Fundulus</taxon>
    </lineage>
</organism>
<sequence>ADPIYKTVGDSVVLNPGQSFDSISSVTWKHNTDFNHINRYVLIWILLPGRYLLNKKNGSLTIKNLTRRDSGSYTCQINDKVYQLKLQVIEPVPKPTVSVKCNSEKTRCYLTCDAKINPDVGTVTYRWRTGEVVLSNNKELIITTENKESFFICELENRVSNSSSDGVDNPLSSGELQTLEGVPA</sequence>
<dbReference type="Proteomes" id="UP000265000">
    <property type="component" value="Unplaced"/>
</dbReference>
<evidence type="ECO:0000313" key="7">
    <source>
        <dbReference type="Ensembl" id="ENSFHEP00000019769.1"/>
    </source>
</evidence>
<keyword evidence="3" id="KW-0472">Membrane</keyword>
<comment type="subcellular location">
    <subcellularLocation>
        <location evidence="1">Membrane</location>
    </subcellularLocation>
</comment>
<feature type="domain" description="Ig-like" evidence="6">
    <location>
        <begin position="25"/>
        <end position="87"/>
    </location>
</feature>
<dbReference type="Pfam" id="PF07686">
    <property type="entry name" value="V-set"/>
    <property type="match status" value="1"/>
</dbReference>
<dbReference type="Gene3D" id="2.60.40.10">
    <property type="entry name" value="Immunoglobulins"/>
    <property type="match status" value="2"/>
</dbReference>